<dbReference type="InterPro" id="IPR006172">
    <property type="entry name" value="DNA-dir_DNA_pol_B"/>
</dbReference>
<dbReference type="PROSITE" id="PS00116">
    <property type="entry name" value="DNA_POLYMERASE_B"/>
    <property type="match status" value="1"/>
</dbReference>
<dbReference type="EC" id="2.7.7.7" evidence="13"/>
<dbReference type="GO" id="GO:0042276">
    <property type="term" value="P:error-prone translesion synthesis"/>
    <property type="evidence" value="ECO:0007669"/>
    <property type="project" value="TreeGrafter"/>
</dbReference>
<evidence type="ECO:0000313" key="15">
    <source>
        <dbReference type="EMBL" id="CAC5379709.1"/>
    </source>
</evidence>
<dbReference type="Gene3D" id="3.30.420.10">
    <property type="entry name" value="Ribonuclease H-like superfamily/Ribonuclease H"/>
    <property type="match status" value="1"/>
</dbReference>
<evidence type="ECO:0000256" key="6">
    <source>
        <dbReference type="ARBA" id="ARBA00022763"/>
    </source>
</evidence>
<dbReference type="GO" id="GO:0006260">
    <property type="term" value="P:DNA replication"/>
    <property type="evidence" value="ECO:0007669"/>
    <property type="project" value="UniProtKB-KW"/>
</dbReference>
<sequence length="505" mass="58193">MIKEKRGSHFSAEKDEYGADNMSEIHIVGRIVINLWRIMRHEVTLNIYTFENVMYHVLHQRTPKYSFRILNTWYNKKTHHHRWRVMNYFITRVRANLQIMEQIDLVGRTSEFARVFGIEFYHVLSRGSQYRVESMMLRLAKPMNFISVSPSVHQRARMRAPECIPLTLEPESRFYHDPVVVLDFQSLYPSIMIAYNYCFSTCVGRISFLEKAHEGAIEFGCTHLKIPPSVLKKIKDDVTVSPNGVVFVKQSIRKGIISAMVEDILNTRIMVKKAMKGCKNDKTLHRLLDARQLGLKLIANVTYGYTGANFSGRMPCIEVGDSIVRKARETLERSIKLVEDTPKWGAKVLYGDTDSMFILLKGRSKDDAFKIGYEICDAVTAMHPSPIKLKFEKVYLPCVLQTKKRYVGFSYEMPGQKEPAFDAKGIETVRRDACPAVAKVLERSIKVLFTTRDVSQVKQYVQNQCRKIMEDKVSMLDLVFAKEYRGISGYKPGACVPALEISRYF</sequence>
<dbReference type="GO" id="GO:0016035">
    <property type="term" value="C:zeta DNA polymerase complex"/>
    <property type="evidence" value="ECO:0007669"/>
    <property type="project" value="InterPro"/>
</dbReference>
<dbReference type="InterPro" id="IPR017964">
    <property type="entry name" value="DNA-dir_DNA_pol_B_CS"/>
</dbReference>
<dbReference type="Gene3D" id="3.90.1600.10">
    <property type="entry name" value="Palm domain of DNA polymerase"/>
    <property type="match status" value="1"/>
</dbReference>
<dbReference type="FunFam" id="1.10.287.690:FF:000002">
    <property type="entry name" value="DNA polymerase zeta"/>
    <property type="match status" value="1"/>
</dbReference>
<keyword evidence="13" id="KW-0238">DNA-binding</keyword>
<dbReference type="SUPFAM" id="SSF56672">
    <property type="entry name" value="DNA/RNA polymerases"/>
    <property type="match status" value="1"/>
</dbReference>
<evidence type="ECO:0000256" key="3">
    <source>
        <dbReference type="ARBA" id="ARBA00022679"/>
    </source>
</evidence>
<evidence type="ECO:0000256" key="13">
    <source>
        <dbReference type="RuleBase" id="RU000442"/>
    </source>
</evidence>
<dbReference type="GO" id="GO:0051536">
    <property type="term" value="F:iron-sulfur cluster binding"/>
    <property type="evidence" value="ECO:0007669"/>
    <property type="project" value="UniProtKB-KW"/>
</dbReference>
<comment type="similarity">
    <text evidence="2 13">Belongs to the DNA polymerase type-B family.</text>
</comment>
<name>A0A6J8BAP8_MYTCO</name>
<dbReference type="InterPro" id="IPR036397">
    <property type="entry name" value="RNaseH_sf"/>
</dbReference>
<dbReference type="PRINTS" id="PR00106">
    <property type="entry name" value="DNAPOLB"/>
</dbReference>
<dbReference type="CDD" id="cd05534">
    <property type="entry name" value="POLBc_zeta"/>
    <property type="match status" value="1"/>
</dbReference>
<comment type="catalytic activity">
    <reaction evidence="12 13">
        <text>DNA(n) + a 2'-deoxyribonucleoside 5'-triphosphate = DNA(n+1) + diphosphate</text>
        <dbReference type="Rhea" id="RHEA:22508"/>
        <dbReference type="Rhea" id="RHEA-COMP:17339"/>
        <dbReference type="Rhea" id="RHEA-COMP:17340"/>
        <dbReference type="ChEBI" id="CHEBI:33019"/>
        <dbReference type="ChEBI" id="CHEBI:61560"/>
        <dbReference type="ChEBI" id="CHEBI:173112"/>
        <dbReference type="EC" id="2.7.7.7"/>
    </reaction>
</comment>
<dbReference type="GO" id="GO:0003887">
    <property type="term" value="F:DNA-directed DNA polymerase activity"/>
    <property type="evidence" value="ECO:0007669"/>
    <property type="project" value="UniProtKB-KW"/>
</dbReference>
<organism evidence="15 16">
    <name type="scientific">Mytilus coruscus</name>
    <name type="common">Sea mussel</name>
    <dbReference type="NCBI Taxonomy" id="42192"/>
    <lineage>
        <taxon>Eukaryota</taxon>
        <taxon>Metazoa</taxon>
        <taxon>Spiralia</taxon>
        <taxon>Lophotrochozoa</taxon>
        <taxon>Mollusca</taxon>
        <taxon>Bivalvia</taxon>
        <taxon>Autobranchia</taxon>
        <taxon>Pteriomorphia</taxon>
        <taxon>Mytilida</taxon>
        <taxon>Mytiloidea</taxon>
        <taxon>Mytilidae</taxon>
        <taxon>Mytilinae</taxon>
        <taxon>Mytilus</taxon>
    </lineage>
</organism>
<evidence type="ECO:0000256" key="8">
    <source>
        <dbReference type="ARBA" id="ARBA00022932"/>
    </source>
</evidence>
<proteinExistence type="inferred from homology"/>
<keyword evidence="10" id="KW-0411">Iron-sulfur</keyword>
<dbReference type="GO" id="GO:0000166">
    <property type="term" value="F:nucleotide binding"/>
    <property type="evidence" value="ECO:0007669"/>
    <property type="project" value="InterPro"/>
</dbReference>
<dbReference type="PANTHER" id="PTHR45812">
    <property type="entry name" value="DNA POLYMERASE ZETA CATALYTIC SUBUNIT"/>
    <property type="match status" value="1"/>
</dbReference>
<keyword evidence="13" id="KW-0235">DNA replication</keyword>
<keyword evidence="11" id="KW-0234">DNA repair</keyword>
<keyword evidence="5" id="KW-0479">Metal-binding</keyword>
<keyword evidence="16" id="KW-1185">Reference proteome</keyword>
<accession>A0A6J8BAP8</accession>
<dbReference type="Gene3D" id="1.10.132.60">
    <property type="entry name" value="DNA polymerase family B, C-terminal domain"/>
    <property type="match status" value="1"/>
</dbReference>
<evidence type="ECO:0000256" key="10">
    <source>
        <dbReference type="ARBA" id="ARBA00023014"/>
    </source>
</evidence>
<dbReference type="InterPro" id="IPR043502">
    <property type="entry name" value="DNA/RNA_pol_sf"/>
</dbReference>
<dbReference type="Pfam" id="PF00136">
    <property type="entry name" value="DNA_pol_B"/>
    <property type="match status" value="1"/>
</dbReference>
<dbReference type="EMBL" id="CACVKT020002746">
    <property type="protein sequence ID" value="CAC5379709.1"/>
    <property type="molecule type" value="Genomic_DNA"/>
</dbReference>
<dbReference type="InterPro" id="IPR006134">
    <property type="entry name" value="DNA-dir_DNA_pol_B_multi_dom"/>
</dbReference>
<dbReference type="OrthoDB" id="2414538at2759"/>
<dbReference type="GO" id="GO:0000724">
    <property type="term" value="P:double-strand break repair via homologous recombination"/>
    <property type="evidence" value="ECO:0007669"/>
    <property type="project" value="TreeGrafter"/>
</dbReference>
<evidence type="ECO:0000256" key="1">
    <source>
        <dbReference type="ARBA" id="ARBA00001966"/>
    </source>
</evidence>
<keyword evidence="9" id="KW-0408">Iron</keyword>
<dbReference type="InterPro" id="IPR023211">
    <property type="entry name" value="DNA_pol_palm_dom_sf"/>
</dbReference>
<comment type="cofactor">
    <cofactor evidence="1">
        <name>[4Fe-4S] cluster</name>
        <dbReference type="ChEBI" id="CHEBI:49883"/>
    </cofactor>
</comment>
<dbReference type="InterPro" id="IPR030559">
    <property type="entry name" value="PolZ_Rev3"/>
</dbReference>
<reference evidence="15 16" key="1">
    <citation type="submission" date="2020-06" db="EMBL/GenBank/DDBJ databases">
        <authorList>
            <person name="Li R."/>
            <person name="Bekaert M."/>
        </authorList>
    </citation>
    <scope>NUCLEOTIDE SEQUENCE [LARGE SCALE GENOMIC DNA]</scope>
    <source>
        <strain evidence="16">wild</strain>
    </source>
</reference>
<evidence type="ECO:0000256" key="9">
    <source>
        <dbReference type="ARBA" id="ARBA00023004"/>
    </source>
</evidence>
<evidence type="ECO:0000256" key="11">
    <source>
        <dbReference type="ARBA" id="ARBA00023204"/>
    </source>
</evidence>
<dbReference type="GO" id="GO:0046872">
    <property type="term" value="F:metal ion binding"/>
    <property type="evidence" value="ECO:0007669"/>
    <property type="project" value="UniProtKB-KW"/>
</dbReference>
<evidence type="ECO:0000259" key="14">
    <source>
        <dbReference type="Pfam" id="PF00136"/>
    </source>
</evidence>
<keyword evidence="8 13" id="KW-0239">DNA-directed DNA polymerase</keyword>
<evidence type="ECO:0000256" key="7">
    <source>
        <dbReference type="ARBA" id="ARBA00022833"/>
    </source>
</evidence>
<dbReference type="Gene3D" id="1.10.287.690">
    <property type="entry name" value="Helix hairpin bin"/>
    <property type="match status" value="1"/>
</dbReference>
<dbReference type="PANTHER" id="PTHR45812:SF1">
    <property type="entry name" value="DNA POLYMERASE ZETA CATALYTIC SUBUNIT"/>
    <property type="match status" value="1"/>
</dbReference>
<evidence type="ECO:0000256" key="5">
    <source>
        <dbReference type="ARBA" id="ARBA00022723"/>
    </source>
</evidence>
<keyword evidence="4 13" id="KW-0548">Nucleotidyltransferase</keyword>
<dbReference type="InterPro" id="IPR012337">
    <property type="entry name" value="RNaseH-like_sf"/>
</dbReference>
<dbReference type="InterPro" id="IPR042087">
    <property type="entry name" value="DNA_pol_B_thumb"/>
</dbReference>
<keyword evidence="7" id="KW-0862">Zinc</keyword>
<evidence type="ECO:0000256" key="12">
    <source>
        <dbReference type="ARBA" id="ARBA00049244"/>
    </source>
</evidence>
<dbReference type="SUPFAM" id="SSF53098">
    <property type="entry name" value="Ribonuclease H-like"/>
    <property type="match status" value="1"/>
</dbReference>
<dbReference type="Proteomes" id="UP000507470">
    <property type="component" value="Unassembled WGS sequence"/>
</dbReference>
<keyword evidence="6" id="KW-0227">DNA damage</keyword>
<evidence type="ECO:0000256" key="2">
    <source>
        <dbReference type="ARBA" id="ARBA00005755"/>
    </source>
</evidence>
<dbReference type="SMART" id="SM00486">
    <property type="entry name" value="POLBc"/>
    <property type="match status" value="1"/>
</dbReference>
<gene>
    <name evidence="15" type="ORF">MCOR_15747</name>
</gene>
<evidence type="ECO:0000313" key="16">
    <source>
        <dbReference type="Proteomes" id="UP000507470"/>
    </source>
</evidence>
<dbReference type="GO" id="GO:0003677">
    <property type="term" value="F:DNA binding"/>
    <property type="evidence" value="ECO:0007669"/>
    <property type="project" value="UniProtKB-KW"/>
</dbReference>
<feature type="domain" description="DNA-directed DNA polymerase family B multifunctional" evidence="14">
    <location>
        <begin position="119"/>
        <end position="491"/>
    </location>
</feature>
<dbReference type="GO" id="GO:0005634">
    <property type="term" value="C:nucleus"/>
    <property type="evidence" value="ECO:0007669"/>
    <property type="project" value="TreeGrafter"/>
</dbReference>
<protein>
    <recommendedName>
        <fullName evidence="13">DNA polymerase</fullName>
        <ecNumber evidence="13">2.7.7.7</ecNumber>
    </recommendedName>
</protein>
<evidence type="ECO:0000256" key="4">
    <source>
        <dbReference type="ARBA" id="ARBA00022695"/>
    </source>
</evidence>
<keyword evidence="3 13" id="KW-0808">Transferase</keyword>
<dbReference type="AlphaFoldDB" id="A0A6J8BAP8"/>